<dbReference type="InterPro" id="IPR036388">
    <property type="entry name" value="WH-like_DNA-bd_sf"/>
</dbReference>
<reference evidence="1" key="1">
    <citation type="journal article" date="2014" name="Front. Microbiol.">
        <title>High frequency of phylogenetically diverse reductive dehalogenase-homologous genes in deep subseafloor sedimentary metagenomes.</title>
        <authorList>
            <person name="Kawai M."/>
            <person name="Futagami T."/>
            <person name="Toyoda A."/>
            <person name="Takaki Y."/>
            <person name="Nishi S."/>
            <person name="Hori S."/>
            <person name="Arai W."/>
            <person name="Tsubouchi T."/>
            <person name="Morono Y."/>
            <person name="Uchiyama I."/>
            <person name="Ito T."/>
            <person name="Fujiyama A."/>
            <person name="Inagaki F."/>
            <person name="Takami H."/>
        </authorList>
    </citation>
    <scope>NUCLEOTIDE SEQUENCE</scope>
    <source>
        <strain evidence="1">Expedition CK06-06</strain>
    </source>
</reference>
<evidence type="ECO:0008006" key="2">
    <source>
        <dbReference type="Google" id="ProtNLM"/>
    </source>
</evidence>
<comment type="caution">
    <text evidence="1">The sequence shown here is derived from an EMBL/GenBank/DDBJ whole genome shotgun (WGS) entry which is preliminary data.</text>
</comment>
<dbReference type="SUPFAM" id="SSF46785">
    <property type="entry name" value="Winged helix' DNA-binding domain"/>
    <property type="match status" value="1"/>
</dbReference>
<name>X1M6I2_9ZZZZ</name>
<evidence type="ECO:0000313" key="1">
    <source>
        <dbReference type="EMBL" id="GAI10300.1"/>
    </source>
</evidence>
<feature type="non-terminal residue" evidence="1">
    <location>
        <position position="1"/>
    </location>
</feature>
<sequence length="86" mass="9927">VFIIGLEVILRFFDYPLTEIAKNSGVSYSTLQTFWDKLEKNNIIIKTRRVGKSDLYKLNTNNPAVQQLIKLDWKLIKGAEKEAVVQ</sequence>
<proteinExistence type="predicted"/>
<protein>
    <recommendedName>
        <fullName evidence="2">HTH arsR-type domain-containing protein</fullName>
    </recommendedName>
</protein>
<dbReference type="InterPro" id="IPR036390">
    <property type="entry name" value="WH_DNA-bd_sf"/>
</dbReference>
<dbReference type="AlphaFoldDB" id="X1M6I2"/>
<dbReference type="Gene3D" id="1.10.10.10">
    <property type="entry name" value="Winged helix-like DNA-binding domain superfamily/Winged helix DNA-binding domain"/>
    <property type="match status" value="1"/>
</dbReference>
<organism evidence="1">
    <name type="scientific">marine sediment metagenome</name>
    <dbReference type="NCBI Taxonomy" id="412755"/>
    <lineage>
        <taxon>unclassified sequences</taxon>
        <taxon>metagenomes</taxon>
        <taxon>ecological metagenomes</taxon>
    </lineage>
</organism>
<dbReference type="EMBL" id="BARV01007609">
    <property type="protein sequence ID" value="GAI10300.1"/>
    <property type="molecule type" value="Genomic_DNA"/>
</dbReference>
<accession>X1M6I2</accession>
<gene>
    <name evidence="1" type="ORF">S06H3_15456</name>
</gene>